<sequence>MAAANAPISMREALTLSSIGINPQFITFTHVTMESDKYICVRGFFGVGLGLNYCLTVLFLGLEDFRKDAMMEDWVKKFEKLAGSHVFCFNSCNWGLGFCLILWILQLSVWLVLKLRLCAQQSVFQLD</sequence>
<keyword evidence="1" id="KW-1133">Transmembrane helix</keyword>
<proteinExistence type="predicted"/>
<dbReference type="GO" id="GO:0006886">
    <property type="term" value="P:intracellular protein transport"/>
    <property type="evidence" value="ECO:0007669"/>
    <property type="project" value="InterPro"/>
</dbReference>
<dbReference type="STRING" id="542762.A0A4V3WQY1"/>
<keyword evidence="1" id="KW-0472">Membrane</keyword>
<keyword evidence="3" id="KW-1185">Reference proteome</keyword>
<dbReference type="EMBL" id="SDRB02001022">
    <property type="protein sequence ID" value="THG22027.1"/>
    <property type="molecule type" value="Genomic_DNA"/>
</dbReference>
<evidence type="ECO:0000313" key="2">
    <source>
        <dbReference type="EMBL" id="THG22027.1"/>
    </source>
</evidence>
<keyword evidence="1" id="KW-0812">Transmembrane</keyword>
<dbReference type="GO" id="GO:0030132">
    <property type="term" value="C:clathrin coat of coated pit"/>
    <property type="evidence" value="ECO:0007669"/>
    <property type="project" value="InterPro"/>
</dbReference>
<accession>A0A4V3WQY1</accession>
<protein>
    <submittedName>
        <fullName evidence="2">Uncharacterized protein</fullName>
    </submittedName>
</protein>
<dbReference type="Gene3D" id="2.130.10.110">
    <property type="entry name" value="Clathrin heavy-chain terminal domain"/>
    <property type="match status" value="1"/>
</dbReference>
<feature type="transmembrane region" description="Helical" evidence="1">
    <location>
        <begin position="43"/>
        <end position="62"/>
    </location>
</feature>
<dbReference type="AlphaFoldDB" id="A0A4V3WQY1"/>
<gene>
    <name evidence="2" type="ORF">TEA_029943</name>
</gene>
<dbReference type="GO" id="GO:0016192">
    <property type="term" value="P:vesicle-mediated transport"/>
    <property type="evidence" value="ECO:0007669"/>
    <property type="project" value="InterPro"/>
</dbReference>
<dbReference type="InterPro" id="IPR016025">
    <property type="entry name" value="Clathrin_H-chain_N"/>
</dbReference>
<organism evidence="2 3">
    <name type="scientific">Camellia sinensis var. sinensis</name>
    <name type="common">China tea</name>
    <dbReference type="NCBI Taxonomy" id="542762"/>
    <lineage>
        <taxon>Eukaryota</taxon>
        <taxon>Viridiplantae</taxon>
        <taxon>Streptophyta</taxon>
        <taxon>Embryophyta</taxon>
        <taxon>Tracheophyta</taxon>
        <taxon>Spermatophyta</taxon>
        <taxon>Magnoliopsida</taxon>
        <taxon>eudicotyledons</taxon>
        <taxon>Gunneridae</taxon>
        <taxon>Pentapetalae</taxon>
        <taxon>asterids</taxon>
        <taxon>Ericales</taxon>
        <taxon>Theaceae</taxon>
        <taxon>Camellia</taxon>
    </lineage>
</organism>
<dbReference type="GO" id="GO:0005198">
    <property type="term" value="F:structural molecule activity"/>
    <property type="evidence" value="ECO:0007669"/>
    <property type="project" value="InterPro"/>
</dbReference>
<name>A0A4V3WQY1_CAMSN</name>
<evidence type="ECO:0000256" key="1">
    <source>
        <dbReference type="SAM" id="Phobius"/>
    </source>
</evidence>
<dbReference type="SUPFAM" id="SSF50989">
    <property type="entry name" value="Clathrin heavy-chain terminal domain"/>
    <property type="match status" value="1"/>
</dbReference>
<reference evidence="2 3" key="1">
    <citation type="journal article" date="2018" name="Proc. Natl. Acad. Sci. U.S.A.">
        <title>Draft genome sequence of Camellia sinensis var. sinensis provides insights into the evolution of the tea genome and tea quality.</title>
        <authorList>
            <person name="Wei C."/>
            <person name="Yang H."/>
            <person name="Wang S."/>
            <person name="Zhao J."/>
            <person name="Liu C."/>
            <person name="Gao L."/>
            <person name="Xia E."/>
            <person name="Lu Y."/>
            <person name="Tai Y."/>
            <person name="She G."/>
            <person name="Sun J."/>
            <person name="Cao H."/>
            <person name="Tong W."/>
            <person name="Gao Q."/>
            <person name="Li Y."/>
            <person name="Deng W."/>
            <person name="Jiang X."/>
            <person name="Wang W."/>
            <person name="Chen Q."/>
            <person name="Zhang S."/>
            <person name="Li H."/>
            <person name="Wu J."/>
            <person name="Wang P."/>
            <person name="Li P."/>
            <person name="Shi C."/>
            <person name="Zheng F."/>
            <person name="Jian J."/>
            <person name="Huang B."/>
            <person name="Shan D."/>
            <person name="Shi M."/>
            <person name="Fang C."/>
            <person name="Yue Y."/>
            <person name="Li F."/>
            <person name="Li D."/>
            <person name="Wei S."/>
            <person name="Han B."/>
            <person name="Jiang C."/>
            <person name="Yin Y."/>
            <person name="Xia T."/>
            <person name="Zhang Z."/>
            <person name="Bennetzen J.L."/>
            <person name="Zhao S."/>
            <person name="Wan X."/>
        </authorList>
    </citation>
    <scope>NUCLEOTIDE SEQUENCE [LARGE SCALE GENOMIC DNA]</scope>
    <source>
        <strain evidence="3">cv. Shuchazao</strain>
        <tissue evidence="2">Leaf</tissue>
    </source>
</reference>
<dbReference type="Proteomes" id="UP000306102">
    <property type="component" value="Unassembled WGS sequence"/>
</dbReference>
<dbReference type="GO" id="GO:0030130">
    <property type="term" value="C:clathrin coat of trans-Golgi network vesicle"/>
    <property type="evidence" value="ECO:0007669"/>
    <property type="project" value="InterPro"/>
</dbReference>
<evidence type="ECO:0000313" key="3">
    <source>
        <dbReference type="Proteomes" id="UP000306102"/>
    </source>
</evidence>
<feature type="transmembrane region" description="Helical" evidence="1">
    <location>
        <begin position="94"/>
        <end position="113"/>
    </location>
</feature>
<comment type="caution">
    <text evidence="2">The sequence shown here is derived from an EMBL/GenBank/DDBJ whole genome shotgun (WGS) entry which is preliminary data.</text>
</comment>